<evidence type="ECO:0000256" key="5">
    <source>
        <dbReference type="ARBA" id="ARBA00022729"/>
    </source>
</evidence>
<keyword evidence="5 6" id="KW-0732">Signal</keyword>
<dbReference type="Proteomes" id="UP000230069">
    <property type="component" value="Unassembled WGS sequence"/>
</dbReference>
<evidence type="ECO:0000256" key="3">
    <source>
        <dbReference type="ARBA" id="ARBA00022471"/>
    </source>
</evidence>
<proteinExistence type="inferred from homology"/>
<protein>
    <recommendedName>
        <fullName evidence="6">S-protein homolog</fullName>
    </recommendedName>
</protein>
<dbReference type="InParanoid" id="A0A2G5C7W8"/>
<evidence type="ECO:0000256" key="2">
    <source>
        <dbReference type="ARBA" id="ARBA00005581"/>
    </source>
</evidence>
<name>A0A2G5C7W8_AQUCA</name>
<comment type="similarity">
    <text evidence="2 6">Belongs to the plant self-incompatibility (S1) protein family.</text>
</comment>
<evidence type="ECO:0000256" key="4">
    <source>
        <dbReference type="ARBA" id="ARBA00022525"/>
    </source>
</evidence>
<dbReference type="PANTHER" id="PTHR31232:SF155">
    <property type="entry name" value="PLANT SELF-INCOMPATIBILITY PROTEIN S1 FAMILY"/>
    <property type="match status" value="1"/>
</dbReference>
<dbReference type="OrthoDB" id="1848419at2759"/>
<dbReference type="GO" id="GO:0060320">
    <property type="term" value="P:rejection of self pollen"/>
    <property type="evidence" value="ECO:0007669"/>
    <property type="project" value="UniProtKB-KW"/>
</dbReference>
<sequence length="147" mass="17653">MAIMNNKIFFALILLIVVSLWSCSLVSSQLFNKVYIENSLGPNNTLTVHCKSKDNDLGEHNIDFHQSYNWSFKNSFGTLFWCRIWWYDHHHLVWLNNDMFDVRLASRDCVDDGIDKYMHCIRRAQWDGIYFSHWNGSFTKMYDWIRE</sequence>
<reference evidence="7 8" key="1">
    <citation type="submission" date="2017-09" db="EMBL/GenBank/DDBJ databases">
        <title>WGS assembly of Aquilegia coerulea Goldsmith.</title>
        <authorList>
            <person name="Hodges S."/>
            <person name="Kramer E."/>
            <person name="Nordborg M."/>
            <person name="Tomkins J."/>
            <person name="Borevitz J."/>
            <person name="Derieg N."/>
            <person name="Yan J."/>
            <person name="Mihaltcheva S."/>
            <person name="Hayes R.D."/>
            <person name="Rokhsar D."/>
        </authorList>
    </citation>
    <scope>NUCLEOTIDE SEQUENCE [LARGE SCALE GENOMIC DNA]</scope>
    <source>
        <strain evidence="8">cv. Goldsmith</strain>
    </source>
</reference>
<dbReference type="InterPro" id="IPR010264">
    <property type="entry name" value="Self-incomp_S1"/>
</dbReference>
<evidence type="ECO:0000313" key="7">
    <source>
        <dbReference type="EMBL" id="PIA27380.1"/>
    </source>
</evidence>
<evidence type="ECO:0000313" key="8">
    <source>
        <dbReference type="Proteomes" id="UP000230069"/>
    </source>
</evidence>
<comment type="subcellular location">
    <subcellularLocation>
        <location evidence="1 6">Secreted</location>
    </subcellularLocation>
</comment>
<feature type="signal peptide" evidence="6">
    <location>
        <begin position="1"/>
        <end position="28"/>
    </location>
</feature>
<accession>A0A2G5C7W8</accession>
<dbReference type="FunCoup" id="A0A2G5C7W8">
    <property type="interactions" value="2"/>
</dbReference>
<dbReference type="GO" id="GO:0005576">
    <property type="term" value="C:extracellular region"/>
    <property type="evidence" value="ECO:0007669"/>
    <property type="project" value="UniProtKB-SubCell"/>
</dbReference>
<dbReference type="Pfam" id="PF05938">
    <property type="entry name" value="Self-incomp_S1"/>
    <property type="match status" value="1"/>
</dbReference>
<dbReference type="PANTHER" id="PTHR31232">
    <property type="match status" value="1"/>
</dbReference>
<organism evidence="7 8">
    <name type="scientific">Aquilegia coerulea</name>
    <name type="common">Rocky mountain columbine</name>
    <dbReference type="NCBI Taxonomy" id="218851"/>
    <lineage>
        <taxon>Eukaryota</taxon>
        <taxon>Viridiplantae</taxon>
        <taxon>Streptophyta</taxon>
        <taxon>Embryophyta</taxon>
        <taxon>Tracheophyta</taxon>
        <taxon>Spermatophyta</taxon>
        <taxon>Magnoliopsida</taxon>
        <taxon>Ranunculales</taxon>
        <taxon>Ranunculaceae</taxon>
        <taxon>Thalictroideae</taxon>
        <taxon>Aquilegia</taxon>
    </lineage>
</organism>
<evidence type="ECO:0000256" key="6">
    <source>
        <dbReference type="RuleBase" id="RU367044"/>
    </source>
</evidence>
<dbReference type="AlphaFoldDB" id="A0A2G5C7W8"/>
<evidence type="ECO:0000256" key="1">
    <source>
        <dbReference type="ARBA" id="ARBA00004613"/>
    </source>
</evidence>
<keyword evidence="4 6" id="KW-0964">Secreted</keyword>
<dbReference type="EMBL" id="KZ305095">
    <property type="protein sequence ID" value="PIA27380.1"/>
    <property type="molecule type" value="Genomic_DNA"/>
</dbReference>
<keyword evidence="8" id="KW-1185">Reference proteome</keyword>
<gene>
    <name evidence="7" type="ORF">AQUCO_07800013v1</name>
</gene>
<feature type="chain" id="PRO_5025095210" description="S-protein homolog" evidence="6">
    <location>
        <begin position="29"/>
        <end position="147"/>
    </location>
</feature>
<keyword evidence="3 6" id="KW-0713">Self-incompatibility</keyword>